<reference evidence="1 2" key="1">
    <citation type="submission" date="2018-07" db="EMBL/GenBank/DDBJ databases">
        <title>Genome guided investigation of antibiotics producing actinomycetales strain isolated from a Macau mangrove ecosystem.</title>
        <authorList>
            <person name="Hu D."/>
        </authorList>
    </citation>
    <scope>NUCLEOTIDE SEQUENCE [LARGE SCALE GENOMIC DNA]</scope>
    <source>
        <strain evidence="1 2">2297</strain>
    </source>
</reference>
<protein>
    <submittedName>
        <fullName evidence="1">Uncharacterized protein</fullName>
    </submittedName>
</protein>
<sequence>MATATHSAHRTAAMSLATTLARLRGPMLAPVKPIAMYRAHGSDCLMTICCTGAWPWPCACPQVQPC</sequence>
<dbReference type="EMBL" id="QQBH01000030">
    <property type="protein sequence ID" value="RDD85092.1"/>
    <property type="molecule type" value="Genomic_DNA"/>
</dbReference>
<name>A0A369UWD3_9ACTN</name>
<proteinExistence type="predicted"/>
<evidence type="ECO:0000313" key="1">
    <source>
        <dbReference type="EMBL" id="RDD85092.1"/>
    </source>
</evidence>
<evidence type="ECO:0000313" key="2">
    <source>
        <dbReference type="Proteomes" id="UP000253742"/>
    </source>
</evidence>
<dbReference type="AlphaFoldDB" id="A0A369UWD3"/>
<organism evidence="1 2">
    <name type="scientific">Streptomyces parvulus</name>
    <dbReference type="NCBI Taxonomy" id="146923"/>
    <lineage>
        <taxon>Bacteria</taxon>
        <taxon>Bacillati</taxon>
        <taxon>Actinomycetota</taxon>
        <taxon>Actinomycetes</taxon>
        <taxon>Kitasatosporales</taxon>
        <taxon>Streptomycetaceae</taxon>
        <taxon>Streptomyces</taxon>
    </lineage>
</organism>
<gene>
    <name evidence="1" type="ORF">DVZ84_31645</name>
</gene>
<accession>A0A369UWD3</accession>
<comment type="caution">
    <text evidence="1">The sequence shown here is derived from an EMBL/GenBank/DDBJ whole genome shotgun (WGS) entry which is preliminary data.</text>
</comment>
<dbReference type="Proteomes" id="UP000253742">
    <property type="component" value="Unassembled WGS sequence"/>
</dbReference>